<evidence type="ECO:0000313" key="9">
    <source>
        <dbReference type="Proteomes" id="UP000035017"/>
    </source>
</evidence>
<dbReference type="GO" id="GO:0008643">
    <property type="term" value="P:carbohydrate transport"/>
    <property type="evidence" value="ECO:0007669"/>
    <property type="project" value="InterPro"/>
</dbReference>
<dbReference type="PROSITE" id="PS50893">
    <property type="entry name" value="ABC_TRANSPORTER_2"/>
    <property type="match status" value="1"/>
</dbReference>
<keyword evidence="4" id="KW-0472">Membrane</keyword>
<dbReference type="GO" id="GO:0005524">
    <property type="term" value="F:ATP binding"/>
    <property type="evidence" value="ECO:0007669"/>
    <property type="project" value="UniProtKB-KW"/>
</dbReference>
<dbReference type="InterPro" id="IPR017871">
    <property type="entry name" value="ABC_transporter-like_CS"/>
</dbReference>
<reference evidence="8 9" key="1">
    <citation type="submission" date="2014-12" db="EMBL/GenBank/DDBJ databases">
        <title>16Stimator: statistical estimation of ribosomal gene copy numbers from draft genome assemblies.</title>
        <authorList>
            <person name="Perisin M.A."/>
            <person name="Vetter M."/>
            <person name="Gilbert J.A."/>
            <person name="Bergelson J."/>
        </authorList>
    </citation>
    <scope>NUCLEOTIDE SEQUENCE [LARGE SCALE GENOMIC DNA]</scope>
    <source>
        <strain evidence="8 9">MEJ076</strain>
    </source>
</reference>
<dbReference type="FunFam" id="3.40.50.300:FF:000042">
    <property type="entry name" value="Maltose/maltodextrin ABC transporter, ATP-binding protein"/>
    <property type="match status" value="1"/>
</dbReference>
<dbReference type="PANTHER" id="PTHR43875:SF10">
    <property type="entry name" value="BLL2173 PROTEIN"/>
    <property type="match status" value="1"/>
</dbReference>
<dbReference type="SUPFAM" id="SSF50331">
    <property type="entry name" value="MOP-like"/>
    <property type="match status" value="1"/>
</dbReference>
<dbReference type="Gene3D" id="2.40.50.100">
    <property type="match status" value="1"/>
</dbReference>
<evidence type="ECO:0000256" key="3">
    <source>
        <dbReference type="ARBA" id="ARBA00022448"/>
    </source>
</evidence>
<dbReference type="InterPro" id="IPR015855">
    <property type="entry name" value="ABC_transpr_MalK-like"/>
</dbReference>
<evidence type="ECO:0000256" key="1">
    <source>
        <dbReference type="ARBA" id="ARBA00004417"/>
    </source>
</evidence>
<dbReference type="Pfam" id="PF00005">
    <property type="entry name" value="ABC_tran"/>
    <property type="match status" value="1"/>
</dbReference>
<gene>
    <name evidence="8" type="ORF">RU07_05520</name>
</gene>
<dbReference type="InterPro" id="IPR047641">
    <property type="entry name" value="ABC_transpr_MalK/UgpC-like"/>
</dbReference>
<evidence type="ECO:0000256" key="2">
    <source>
        <dbReference type="ARBA" id="ARBA00005417"/>
    </source>
</evidence>
<dbReference type="GO" id="GO:0140359">
    <property type="term" value="F:ABC-type transporter activity"/>
    <property type="evidence" value="ECO:0007669"/>
    <property type="project" value="InterPro"/>
</dbReference>
<name>A0A0D0L3J5_AGRTU</name>
<dbReference type="SUPFAM" id="SSF52540">
    <property type="entry name" value="P-loop containing nucleoside triphosphate hydrolases"/>
    <property type="match status" value="1"/>
</dbReference>
<dbReference type="CDD" id="cd03301">
    <property type="entry name" value="ABC_MalK_N"/>
    <property type="match status" value="1"/>
</dbReference>
<dbReference type="PROSITE" id="PS00211">
    <property type="entry name" value="ABC_TRANSPORTER_1"/>
    <property type="match status" value="1"/>
</dbReference>
<dbReference type="AlphaFoldDB" id="A0A0D0L3J5"/>
<sequence>MAPVNIQNVQKRFGAVNVIQGIDIDIRDGEFVVLVGPSGCGKSTLLRMIAGLEEVSGGEIHIGAREVSNLRARDRDIAMVFQNYALYPHMTVRENMGFALKLKKASADETAQKVNRAADILGLDKLLDRYPRQLSGGQRQRVAMGRALVRDPQVFLFDEPLSNLDAKLRVQMRGEIKALHQRIGTTTIYVTHDQVEAMTMADKIVVLHDGVIEQIGAPLELYDRPANLFVAGFIGSPAMNFIRGRIEEGVFRTTKGLTLPLPPTANPAELGGRDLVYGIRPEHIRVSADGIEGRVELVEGTGSEIYAKLDCAGEEVACLFRERLDIRFGDHVKIAVDPATVHLFDRETGKRI</sequence>
<dbReference type="GO" id="GO:0016887">
    <property type="term" value="F:ATP hydrolysis activity"/>
    <property type="evidence" value="ECO:0007669"/>
    <property type="project" value="InterPro"/>
</dbReference>
<keyword evidence="4" id="KW-1003">Cell membrane</keyword>
<keyword evidence="5" id="KW-0547">Nucleotide-binding</keyword>
<evidence type="ECO:0000256" key="4">
    <source>
        <dbReference type="ARBA" id="ARBA00022519"/>
    </source>
</evidence>
<dbReference type="Proteomes" id="UP000035017">
    <property type="component" value="Unassembled WGS sequence"/>
</dbReference>
<dbReference type="GO" id="GO:0055052">
    <property type="term" value="C:ATP-binding cassette (ABC) transporter complex, substrate-binding subunit-containing"/>
    <property type="evidence" value="ECO:0007669"/>
    <property type="project" value="TreeGrafter"/>
</dbReference>
<dbReference type="NCBIfam" id="NF008653">
    <property type="entry name" value="PRK11650.1"/>
    <property type="match status" value="1"/>
</dbReference>
<dbReference type="Gene3D" id="3.40.50.300">
    <property type="entry name" value="P-loop containing nucleotide triphosphate hydrolases"/>
    <property type="match status" value="1"/>
</dbReference>
<dbReference type="InterPro" id="IPR027417">
    <property type="entry name" value="P-loop_NTPase"/>
</dbReference>
<evidence type="ECO:0000313" key="8">
    <source>
        <dbReference type="EMBL" id="KIQ04238.1"/>
    </source>
</evidence>
<dbReference type="SMART" id="SM00382">
    <property type="entry name" value="AAA"/>
    <property type="match status" value="1"/>
</dbReference>
<dbReference type="InterPro" id="IPR003593">
    <property type="entry name" value="AAA+_ATPase"/>
</dbReference>
<evidence type="ECO:0000259" key="7">
    <source>
        <dbReference type="PROSITE" id="PS50893"/>
    </source>
</evidence>
<dbReference type="Gene3D" id="2.40.50.140">
    <property type="entry name" value="Nucleic acid-binding proteins"/>
    <property type="match status" value="1"/>
</dbReference>
<dbReference type="InterPro" id="IPR008995">
    <property type="entry name" value="Mo/tungstate-bd_C_term_dom"/>
</dbReference>
<dbReference type="EMBL" id="JXQV01000005">
    <property type="protein sequence ID" value="KIQ04238.1"/>
    <property type="molecule type" value="Genomic_DNA"/>
</dbReference>
<dbReference type="Pfam" id="PF17912">
    <property type="entry name" value="OB_MalK"/>
    <property type="match status" value="1"/>
</dbReference>
<evidence type="ECO:0000256" key="5">
    <source>
        <dbReference type="ARBA" id="ARBA00022741"/>
    </source>
</evidence>
<dbReference type="PANTHER" id="PTHR43875">
    <property type="entry name" value="MALTODEXTRIN IMPORT ATP-BINDING PROTEIN MSMX"/>
    <property type="match status" value="1"/>
</dbReference>
<comment type="similarity">
    <text evidence="2">Belongs to the ABC transporter superfamily.</text>
</comment>
<organism evidence="8 9">
    <name type="scientific">Agrobacterium tumefaciens</name>
    <dbReference type="NCBI Taxonomy" id="358"/>
    <lineage>
        <taxon>Bacteria</taxon>
        <taxon>Pseudomonadati</taxon>
        <taxon>Pseudomonadota</taxon>
        <taxon>Alphaproteobacteria</taxon>
        <taxon>Hyphomicrobiales</taxon>
        <taxon>Rhizobiaceae</taxon>
        <taxon>Rhizobium/Agrobacterium group</taxon>
        <taxon>Agrobacterium</taxon>
        <taxon>Agrobacterium tumefaciens complex</taxon>
    </lineage>
</organism>
<proteinExistence type="inferred from homology"/>
<keyword evidence="3" id="KW-0813">Transport</keyword>
<comment type="caution">
    <text evidence="8">The sequence shown here is derived from an EMBL/GenBank/DDBJ whole genome shotgun (WGS) entry which is preliminary data.</text>
</comment>
<dbReference type="OrthoDB" id="8045127at2"/>
<comment type="subcellular location">
    <subcellularLocation>
        <location evidence="1">Cell inner membrane</location>
        <topology evidence="1">Peripheral membrane protein</topology>
    </subcellularLocation>
</comment>
<accession>A0A0D0L3J5</accession>
<keyword evidence="6 8" id="KW-0067">ATP-binding</keyword>
<dbReference type="InterPro" id="IPR003439">
    <property type="entry name" value="ABC_transporter-like_ATP-bd"/>
</dbReference>
<dbReference type="InterPro" id="IPR012340">
    <property type="entry name" value="NA-bd_OB-fold"/>
</dbReference>
<dbReference type="InterPro" id="IPR040582">
    <property type="entry name" value="OB_MalK-like"/>
</dbReference>
<evidence type="ECO:0000256" key="6">
    <source>
        <dbReference type="ARBA" id="ARBA00022840"/>
    </source>
</evidence>
<keyword evidence="4" id="KW-0997">Cell inner membrane</keyword>
<feature type="domain" description="ABC transporter" evidence="7">
    <location>
        <begin position="4"/>
        <end position="234"/>
    </location>
</feature>
<protein>
    <submittedName>
        <fullName evidence="8">Sugar ABC transporter ATP-binding protein</fullName>
    </submittedName>
</protein>